<evidence type="ECO:0000259" key="2">
    <source>
        <dbReference type="PROSITE" id="PS50208"/>
    </source>
</evidence>
<dbReference type="PANTHER" id="PTHR10454:SF210">
    <property type="entry name" value="CASPASE-2"/>
    <property type="match status" value="1"/>
</dbReference>
<dbReference type="GO" id="GO:0004197">
    <property type="term" value="F:cysteine-type endopeptidase activity"/>
    <property type="evidence" value="ECO:0007669"/>
    <property type="project" value="InterPro"/>
</dbReference>
<dbReference type="PRINTS" id="PR00376">
    <property type="entry name" value="IL1BCENZYME"/>
</dbReference>
<dbReference type="SMART" id="SM00115">
    <property type="entry name" value="CASc"/>
    <property type="match status" value="1"/>
</dbReference>
<accession>A0A7R9MQH7</accession>
<dbReference type="EMBL" id="OC954489">
    <property type="protein sequence ID" value="CAD7664611.1"/>
    <property type="molecule type" value="Genomic_DNA"/>
</dbReference>
<dbReference type="Gene3D" id="3.40.50.1460">
    <property type="match status" value="1"/>
</dbReference>
<evidence type="ECO:0000313" key="3">
    <source>
        <dbReference type="EMBL" id="CAD7664611.1"/>
    </source>
</evidence>
<name>A0A7R9MQH7_9ACAR</name>
<dbReference type="EMBL" id="CAJPVJ010039664">
    <property type="protein sequence ID" value="CAG2181748.1"/>
    <property type="molecule type" value="Genomic_DNA"/>
</dbReference>
<dbReference type="InterPro" id="IPR015917">
    <property type="entry name" value="Pept_C14A"/>
</dbReference>
<reference evidence="3" key="1">
    <citation type="submission" date="2020-11" db="EMBL/GenBank/DDBJ databases">
        <authorList>
            <person name="Tran Van P."/>
        </authorList>
    </citation>
    <scope>NUCLEOTIDE SEQUENCE</scope>
</reference>
<dbReference type="PROSITE" id="PS50208">
    <property type="entry name" value="CASPASE_P20"/>
    <property type="match status" value="1"/>
</dbReference>
<evidence type="ECO:0000256" key="1">
    <source>
        <dbReference type="ARBA" id="ARBA00010134"/>
    </source>
</evidence>
<dbReference type="GO" id="GO:0006508">
    <property type="term" value="P:proteolysis"/>
    <property type="evidence" value="ECO:0007669"/>
    <property type="project" value="InterPro"/>
</dbReference>
<organism evidence="3">
    <name type="scientific">Oppiella nova</name>
    <dbReference type="NCBI Taxonomy" id="334625"/>
    <lineage>
        <taxon>Eukaryota</taxon>
        <taxon>Metazoa</taxon>
        <taxon>Ecdysozoa</taxon>
        <taxon>Arthropoda</taxon>
        <taxon>Chelicerata</taxon>
        <taxon>Arachnida</taxon>
        <taxon>Acari</taxon>
        <taxon>Acariformes</taxon>
        <taxon>Sarcoptiformes</taxon>
        <taxon>Oribatida</taxon>
        <taxon>Brachypylina</taxon>
        <taxon>Oppioidea</taxon>
        <taxon>Oppiidae</taxon>
        <taxon>Oppiella</taxon>
    </lineage>
</organism>
<dbReference type="Proteomes" id="UP000728032">
    <property type="component" value="Unassembled WGS sequence"/>
</dbReference>
<dbReference type="InterPro" id="IPR002398">
    <property type="entry name" value="Pept_C14"/>
</dbReference>
<dbReference type="InterPro" id="IPR029030">
    <property type="entry name" value="Caspase-like_dom_sf"/>
</dbReference>
<dbReference type="PANTHER" id="PTHR10454">
    <property type="entry name" value="CASPASE"/>
    <property type="match status" value="1"/>
</dbReference>
<gene>
    <name evidence="3" type="ORF">ONB1V03_LOCUS21169</name>
</gene>
<dbReference type="OrthoDB" id="6044770at2759"/>
<proteinExistence type="inferred from homology"/>
<dbReference type="SUPFAM" id="SSF52129">
    <property type="entry name" value="Caspase-like"/>
    <property type="match status" value="1"/>
</dbReference>
<dbReference type="GO" id="GO:0006915">
    <property type="term" value="P:apoptotic process"/>
    <property type="evidence" value="ECO:0007669"/>
    <property type="project" value="TreeGrafter"/>
</dbReference>
<feature type="domain" description="Caspase family p20" evidence="2">
    <location>
        <begin position="1"/>
        <end position="108"/>
    </location>
</feature>
<dbReference type="GO" id="GO:0043525">
    <property type="term" value="P:positive regulation of neuron apoptotic process"/>
    <property type="evidence" value="ECO:0007669"/>
    <property type="project" value="TreeGrafter"/>
</dbReference>
<comment type="similarity">
    <text evidence="1">Belongs to the peptidase C14A family.</text>
</comment>
<protein>
    <recommendedName>
        <fullName evidence="2">Caspase family p20 domain-containing protein</fullName>
    </recommendedName>
</protein>
<dbReference type="InterPro" id="IPR011600">
    <property type="entry name" value="Pept_C14_caspase"/>
</dbReference>
<dbReference type="InterPro" id="IPR001309">
    <property type="entry name" value="Pept_C14_p20"/>
</dbReference>
<dbReference type="Pfam" id="PF00656">
    <property type="entry name" value="Peptidase_C14"/>
    <property type="match status" value="1"/>
</dbReference>
<keyword evidence="4" id="KW-1185">Reference proteome</keyword>
<dbReference type="AlphaFoldDB" id="A0A7R9MQH7"/>
<evidence type="ECO:0000313" key="4">
    <source>
        <dbReference type="Proteomes" id="UP000728032"/>
    </source>
</evidence>
<sequence>MFADRVPELPFRSGSRADAYRLSDVFSQLGFDVQMYDNQTSGNRGTELSAHEALVVIILSHSCEDGVHGSDGQVVPVPTILGYFNNYNCPVLFRKPKMFFISACRGSALDRGVFVEFVAEGPQAMDYSPRERVPMWSDMFVYYSAIQGNLVIY</sequence>
<dbReference type="GO" id="GO:0005737">
    <property type="term" value="C:cytoplasm"/>
    <property type="evidence" value="ECO:0007669"/>
    <property type="project" value="TreeGrafter"/>
</dbReference>